<dbReference type="SUPFAM" id="SSF57850">
    <property type="entry name" value="RING/U-box"/>
    <property type="match status" value="1"/>
</dbReference>
<comment type="catalytic activity">
    <reaction evidence="1">
        <text>S-ubiquitinyl-[E2 ubiquitin-conjugating enzyme]-L-cysteine + [acceptor protein]-L-lysine = [E2 ubiquitin-conjugating enzyme]-L-cysteine + N(6)-ubiquitinyl-[acceptor protein]-L-lysine.</text>
        <dbReference type="EC" id="2.3.2.27"/>
    </reaction>
</comment>
<dbReference type="Proteomes" id="UP000694864">
    <property type="component" value="Chromosome 4"/>
</dbReference>
<evidence type="ECO:0000256" key="2">
    <source>
        <dbReference type="ARBA" id="ARBA00012483"/>
    </source>
</evidence>
<dbReference type="Gene3D" id="3.30.40.10">
    <property type="entry name" value="Zinc/RING finger domain, C3HC4 (zinc finger)"/>
    <property type="match status" value="1"/>
</dbReference>
<evidence type="ECO:0000256" key="5">
    <source>
        <dbReference type="ARBA" id="ARBA00022833"/>
    </source>
</evidence>
<proteinExistence type="predicted"/>
<keyword evidence="3" id="KW-0479">Metal-binding</keyword>
<dbReference type="EC" id="2.3.2.27" evidence="2"/>
<keyword evidence="5" id="KW-0862">Zinc</keyword>
<dbReference type="Pfam" id="PF13639">
    <property type="entry name" value="zf-RING_2"/>
    <property type="match status" value="1"/>
</dbReference>
<dbReference type="CDD" id="cd16454">
    <property type="entry name" value="RING-H2_PA-TM-RING"/>
    <property type="match status" value="1"/>
</dbReference>
<organism evidence="8 9">
    <name type="scientific">Camelina sativa</name>
    <name type="common">False flax</name>
    <name type="synonym">Myagrum sativum</name>
    <dbReference type="NCBI Taxonomy" id="90675"/>
    <lineage>
        <taxon>Eukaryota</taxon>
        <taxon>Viridiplantae</taxon>
        <taxon>Streptophyta</taxon>
        <taxon>Embryophyta</taxon>
        <taxon>Tracheophyta</taxon>
        <taxon>Spermatophyta</taxon>
        <taxon>Magnoliopsida</taxon>
        <taxon>eudicotyledons</taxon>
        <taxon>Gunneridae</taxon>
        <taxon>Pentapetalae</taxon>
        <taxon>rosids</taxon>
        <taxon>malvids</taxon>
        <taxon>Brassicales</taxon>
        <taxon>Brassicaceae</taxon>
        <taxon>Camelineae</taxon>
        <taxon>Camelina</taxon>
    </lineage>
</organism>
<evidence type="ECO:0000256" key="4">
    <source>
        <dbReference type="ARBA" id="ARBA00022771"/>
    </source>
</evidence>
<evidence type="ECO:0000313" key="8">
    <source>
        <dbReference type="Proteomes" id="UP000694864"/>
    </source>
</evidence>
<dbReference type="SMART" id="SM00184">
    <property type="entry name" value="RING"/>
    <property type="match status" value="1"/>
</dbReference>
<name>A0ABM0YLY2_CAMSA</name>
<reference evidence="8" key="1">
    <citation type="journal article" date="2014" name="Nat. Commun.">
        <title>The emerging biofuel crop Camelina sativa retains a highly undifferentiated hexaploid genome structure.</title>
        <authorList>
            <person name="Kagale S."/>
            <person name="Koh C."/>
            <person name="Nixon J."/>
            <person name="Bollina V."/>
            <person name="Clarke W.E."/>
            <person name="Tuteja R."/>
            <person name="Spillane C."/>
            <person name="Robinson S.J."/>
            <person name="Links M.G."/>
            <person name="Clarke C."/>
            <person name="Higgins E.E."/>
            <person name="Huebert T."/>
            <person name="Sharpe A.G."/>
            <person name="Parkin I.A."/>
        </authorList>
    </citation>
    <scope>NUCLEOTIDE SEQUENCE [LARGE SCALE GENOMIC DNA]</scope>
    <source>
        <strain evidence="8">cv. DH55</strain>
    </source>
</reference>
<dbReference type="SMART" id="SM00744">
    <property type="entry name" value="RINGv"/>
    <property type="match status" value="1"/>
</dbReference>
<dbReference type="RefSeq" id="XP_010503012.2">
    <property type="nucleotide sequence ID" value="XM_010504710.2"/>
</dbReference>
<keyword evidence="4 6" id="KW-0863">Zinc-finger</keyword>
<dbReference type="PANTHER" id="PTHR15710">
    <property type="entry name" value="E3 UBIQUITIN-PROTEIN LIGASE PRAJA"/>
    <property type="match status" value="1"/>
</dbReference>
<keyword evidence="8" id="KW-1185">Reference proteome</keyword>
<evidence type="ECO:0000313" key="9">
    <source>
        <dbReference type="RefSeq" id="XP_010503012.2"/>
    </source>
</evidence>
<sequence length="193" mass="22346">MCTNLVLTHGSYEPKHSLTLKKPNLYILLYYHHHLHLENSKKKKNQQKMAEEFHLPLIENDPIPTEEDFEANTTFIDDEYLRYLHYLDSRSSHGINTFGSYDEIFGLVLGNSSSTTRGLNAAEELPVVEFTAEEMMERGLVVCAICREEFAANVRLSELPCQHYYHKDCITNWLSNRNTCPLCRHNVELPKDG</sequence>
<evidence type="ECO:0000259" key="7">
    <source>
        <dbReference type="PROSITE" id="PS50089"/>
    </source>
</evidence>
<evidence type="ECO:0000256" key="1">
    <source>
        <dbReference type="ARBA" id="ARBA00000900"/>
    </source>
</evidence>
<dbReference type="InterPro" id="IPR001841">
    <property type="entry name" value="Znf_RING"/>
</dbReference>
<dbReference type="GeneID" id="104780209"/>
<dbReference type="InterPro" id="IPR013083">
    <property type="entry name" value="Znf_RING/FYVE/PHD"/>
</dbReference>
<gene>
    <name evidence="9" type="primary">LOC104780209</name>
</gene>
<evidence type="ECO:0000256" key="6">
    <source>
        <dbReference type="PROSITE-ProRule" id="PRU00175"/>
    </source>
</evidence>
<dbReference type="InterPro" id="IPR011016">
    <property type="entry name" value="Znf_RING-CH"/>
</dbReference>
<accession>A0ABM0YLY2</accession>
<protein>
    <recommendedName>
        <fullName evidence="2">RING-type E3 ubiquitin transferase</fullName>
        <ecNumber evidence="2">2.3.2.27</ecNumber>
    </recommendedName>
</protein>
<dbReference type="PANTHER" id="PTHR15710:SF196">
    <property type="entry name" value="F6A14.12 PROTEIN-RELATED"/>
    <property type="match status" value="1"/>
</dbReference>
<dbReference type="PROSITE" id="PS50089">
    <property type="entry name" value="ZF_RING_2"/>
    <property type="match status" value="1"/>
</dbReference>
<feature type="domain" description="RING-type" evidence="7">
    <location>
        <begin position="143"/>
        <end position="184"/>
    </location>
</feature>
<reference evidence="9" key="2">
    <citation type="submission" date="2025-08" db="UniProtKB">
        <authorList>
            <consortium name="RefSeq"/>
        </authorList>
    </citation>
    <scope>IDENTIFICATION</scope>
    <source>
        <tissue evidence="9">Leaf</tissue>
    </source>
</reference>
<evidence type="ECO:0000256" key="3">
    <source>
        <dbReference type="ARBA" id="ARBA00022723"/>
    </source>
</evidence>